<protein>
    <recommendedName>
        <fullName evidence="4">DUF1449 family protein</fullName>
    </recommendedName>
</protein>
<dbReference type="KEGG" id="sgj:IAG43_16800"/>
<keyword evidence="1" id="KW-0472">Membrane</keyword>
<dbReference type="RefSeq" id="WP_187741539.1">
    <property type="nucleotide sequence ID" value="NZ_CP060825.1"/>
</dbReference>
<gene>
    <name evidence="2" type="ORF">IAG43_16800</name>
</gene>
<proteinExistence type="predicted"/>
<dbReference type="Proteomes" id="UP000516230">
    <property type="component" value="Chromosome"/>
</dbReference>
<evidence type="ECO:0000313" key="3">
    <source>
        <dbReference type="Proteomes" id="UP000516230"/>
    </source>
</evidence>
<reference evidence="2 3" key="1">
    <citation type="submission" date="2020-08" db="EMBL/GenBank/DDBJ databases">
        <title>A novel species.</title>
        <authorList>
            <person name="Gao J."/>
        </authorList>
    </citation>
    <scope>NUCLEOTIDE SEQUENCE [LARGE SCALE GENOMIC DNA]</scope>
    <source>
        <strain evidence="2 3">CRPJ-33</strain>
    </source>
</reference>
<keyword evidence="1" id="KW-0812">Transmembrane</keyword>
<keyword evidence="3" id="KW-1185">Reference proteome</keyword>
<evidence type="ECO:0008006" key="4">
    <source>
        <dbReference type="Google" id="ProtNLM"/>
    </source>
</evidence>
<accession>A0A7H0HV37</accession>
<feature type="transmembrane region" description="Helical" evidence="1">
    <location>
        <begin position="91"/>
        <end position="110"/>
    </location>
</feature>
<name>A0A7H0HV37_9ACTN</name>
<evidence type="ECO:0000256" key="1">
    <source>
        <dbReference type="SAM" id="Phobius"/>
    </source>
</evidence>
<sequence>MNEFLSAVVVFPAALFSAALVVVVAFWLLVLFGAAGHDMFDSDAEAAGAGSAGLGGVPITVTVSLLVAIAWFTSLAGSLPLRRSGLTGAPYAAVACAVLLTAGLVSWTATKRLVRVLAKLLPDEPGPSRHDFVGQTCTIRTGRVDGRFGQAEVTARDGSTAVVQVRQMDHEDETALALGATGLLYAYDEDGEFFWVAPFSPYGELPGIGRPAAA</sequence>
<keyword evidence="1" id="KW-1133">Transmembrane helix</keyword>
<dbReference type="AlphaFoldDB" id="A0A7H0HV37"/>
<dbReference type="EMBL" id="CP060825">
    <property type="protein sequence ID" value="QNP64403.1"/>
    <property type="molecule type" value="Genomic_DNA"/>
</dbReference>
<evidence type="ECO:0000313" key="2">
    <source>
        <dbReference type="EMBL" id="QNP64403.1"/>
    </source>
</evidence>
<feature type="transmembrane region" description="Helical" evidence="1">
    <location>
        <begin position="6"/>
        <end position="34"/>
    </location>
</feature>
<organism evidence="2 3">
    <name type="scientific">Streptomyces genisteinicus</name>
    <dbReference type="NCBI Taxonomy" id="2768068"/>
    <lineage>
        <taxon>Bacteria</taxon>
        <taxon>Bacillati</taxon>
        <taxon>Actinomycetota</taxon>
        <taxon>Actinomycetes</taxon>
        <taxon>Kitasatosporales</taxon>
        <taxon>Streptomycetaceae</taxon>
        <taxon>Streptomyces</taxon>
    </lineage>
</organism>
<feature type="transmembrane region" description="Helical" evidence="1">
    <location>
        <begin position="46"/>
        <end position="71"/>
    </location>
</feature>